<gene>
    <name evidence="4" type="ORF">PDIGIT_LOCUS9716</name>
</gene>
<dbReference type="PANTHER" id="PTHR33365">
    <property type="entry name" value="YALI0B05434P"/>
    <property type="match status" value="1"/>
</dbReference>
<accession>A0A9W4UKC5</accession>
<evidence type="ECO:0000256" key="2">
    <source>
        <dbReference type="ARBA" id="ARBA00035112"/>
    </source>
</evidence>
<protein>
    <submittedName>
        <fullName evidence="4">Uncharacterized protein</fullName>
    </submittedName>
</protein>
<feature type="chain" id="PRO_5040731062" evidence="3">
    <location>
        <begin position="19"/>
        <end position="275"/>
    </location>
</feature>
<dbReference type="InterPro" id="IPR021765">
    <property type="entry name" value="UstYa-like"/>
</dbReference>
<dbReference type="GO" id="GO:0043386">
    <property type="term" value="P:mycotoxin biosynthetic process"/>
    <property type="evidence" value="ECO:0007669"/>
    <property type="project" value="InterPro"/>
</dbReference>
<comment type="caution">
    <text evidence="4">The sequence shown here is derived from an EMBL/GenBank/DDBJ whole genome shotgun (WGS) entry which is preliminary data.</text>
</comment>
<dbReference type="EMBL" id="CAOQHR010000006">
    <property type="protein sequence ID" value="CAI6336612.1"/>
    <property type="molecule type" value="Genomic_DNA"/>
</dbReference>
<evidence type="ECO:0000313" key="5">
    <source>
        <dbReference type="Proteomes" id="UP001152607"/>
    </source>
</evidence>
<feature type="signal peptide" evidence="3">
    <location>
        <begin position="1"/>
        <end position="18"/>
    </location>
</feature>
<evidence type="ECO:0000256" key="1">
    <source>
        <dbReference type="ARBA" id="ARBA00004685"/>
    </source>
</evidence>
<keyword evidence="5" id="KW-1185">Reference proteome</keyword>
<comment type="pathway">
    <text evidence="1">Mycotoxin biosynthesis.</text>
</comment>
<sequence length="275" mass="31461">MNAVFLVIFCCYLPTAKTLRVSSQITMFSKNYRPLTQQDSIENLEDSEKLNDAYSIQSTQNSAIKLLSRAVTRWALWMLVTSLVLTNWYTWVKLRSCSPPNAIYTLPAQSSIKYKNIVFNAGIDGDLSPYQGLPNAENNALWEGLDPQHYGVIISVFHQLHCLNNLRKRIFWNETTRGPIAENPDFGMKHMDHCIDSLRQSLMCSSDLTPIPYAWNTKYHQTLPVPATTHTCRDFEAIRDWARAEERRAGEMDVHVRVEDPLGNVEYTAPDSEDV</sequence>
<dbReference type="Proteomes" id="UP001152607">
    <property type="component" value="Unassembled WGS sequence"/>
</dbReference>
<reference evidence="4" key="1">
    <citation type="submission" date="2023-01" db="EMBL/GenBank/DDBJ databases">
        <authorList>
            <person name="Van Ghelder C."/>
            <person name="Rancurel C."/>
        </authorList>
    </citation>
    <scope>NUCLEOTIDE SEQUENCE</scope>
    <source>
        <strain evidence="4">CNCM I-4278</strain>
    </source>
</reference>
<evidence type="ECO:0000256" key="3">
    <source>
        <dbReference type="SAM" id="SignalP"/>
    </source>
</evidence>
<name>A0A9W4UKC5_9PLEO</name>
<dbReference type="Pfam" id="PF11807">
    <property type="entry name" value="UstYa"/>
    <property type="match status" value="1"/>
</dbReference>
<organism evidence="4 5">
    <name type="scientific">Periconia digitata</name>
    <dbReference type="NCBI Taxonomy" id="1303443"/>
    <lineage>
        <taxon>Eukaryota</taxon>
        <taxon>Fungi</taxon>
        <taxon>Dikarya</taxon>
        <taxon>Ascomycota</taxon>
        <taxon>Pezizomycotina</taxon>
        <taxon>Dothideomycetes</taxon>
        <taxon>Pleosporomycetidae</taxon>
        <taxon>Pleosporales</taxon>
        <taxon>Massarineae</taxon>
        <taxon>Periconiaceae</taxon>
        <taxon>Periconia</taxon>
    </lineage>
</organism>
<keyword evidence="3" id="KW-0732">Signal</keyword>
<proteinExistence type="inferred from homology"/>
<evidence type="ECO:0000313" key="4">
    <source>
        <dbReference type="EMBL" id="CAI6336612.1"/>
    </source>
</evidence>
<comment type="similarity">
    <text evidence="2">Belongs to the ustYa family.</text>
</comment>
<dbReference type="OrthoDB" id="3687641at2759"/>
<dbReference type="AlphaFoldDB" id="A0A9W4UKC5"/>
<dbReference type="PANTHER" id="PTHR33365:SF4">
    <property type="entry name" value="CYCLOCHLOROTINE BIOSYNTHESIS PROTEIN O"/>
    <property type="match status" value="1"/>
</dbReference>